<dbReference type="EMBL" id="CAFBQU010000042">
    <property type="protein sequence ID" value="CAB5066924.1"/>
    <property type="molecule type" value="Genomic_DNA"/>
</dbReference>
<gene>
    <name evidence="1" type="ORF">UFOPK4347_01325</name>
</gene>
<name>A0A6J7UK56_9ZZZZ</name>
<accession>A0A6J7UK56</accession>
<protein>
    <submittedName>
        <fullName evidence="1">Unannotated protein</fullName>
    </submittedName>
</protein>
<dbReference type="Gene3D" id="2.130.10.30">
    <property type="entry name" value="Regulator of chromosome condensation 1/beta-lactamase-inhibitor protein II"/>
    <property type="match status" value="1"/>
</dbReference>
<organism evidence="1">
    <name type="scientific">freshwater metagenome</name>
    <dbReference type="NCBI Taxonomy" id="449393"/>
    <lineage>
        <taxon>unclassified sequences</taxon>
        <taxon>metagenomes</taxon>
        <taxon>ecological metagenomes</taxon>
    </lineage>
</organism>
<sequence length="838" mass="86895">MTLSRRFSLALVAVLLIQVPLSLPATPVDAAPSTTSGLYKLTVIQGKGLPIGCVATSCPEIDRKIAAFDTQTQFPELGVATEIVTGGFPSASSSMTTGGCAIVGTGLKCWGGNKYGQLGTETTNDSLTSLVVATESGVPLSGVTDVLATGRTTCVIVTNGAAKCIGAGFGSERYQSDGLEQYANYGKTWVTIMSSGARRLASSSSTASEICVIKTDGTHWCAQNSVTPSWVDSGLTGITDADGSCLAGTTSYCRASGMTAGAWTKVNNADNAEAVYYQANTICFYRLGALWCASQMGGTPLTARLIGIMPKPLEVINMAVDFATQMFFILPNGILTALTSTISCTDCYTSASGVISRLSAFNTSSVDTYNDVVSINGTTDSLDYLPMTIRSDVRANRVNATATVKTQSGEPLVGASVRWTAPDVPGTLGSGSTKSTSGSNGEIVMSLSTGPVAFTVQNGTVKSGATLQAATVTTIVAADGAINITVPDPPSVVDRKVSVVMADGTPIPSASISVANSYLAYAYQFVGTDVATWGAQPVDAKGLFGKVWCSWCYVPPPAYITGADGTITFKTFNTGARSTNRDVDVSYSDGTLSQTLTHVFGTTSDIVTMDNMSRTTAAVADSDPATPALDVEVNSSGQATIEVTAADAAKGALSGLESRAEEVCSGMASGGLWKSTFKIDNICSDVSTNGVSAARVRPTSSCATGSSTSDSAGKISLVLCPSKSTLYRLRGQGAVATLAFCVRVNNEPCGASTQIAVEPTVNSAKKMLQRKKTVKLQTLLPPSKGYKATYKISGGCRITGTSLQTPNRKATCRLVMTQTRTVKKTTKRLTKTVIISIK</sequence>
<evidence type="ECO:0000313" key="1">
    <source>
        <dbReference type="EMBL" id="CAB5066924.1"/>
    </source>
</evidence>
<dbReference type="SUPFAM" id="SSF50985">
    <property type="entry name" value="RCC1/BLIP-II"/>
    <property type="match status" value="1"/>
</dbReference>
<proteinExistence type="predicted"/>
<reference evidence="1" key="1">
    <citation type="submission" date="2020-05" db="EMBL/GenBank/DDBJ databases">
        <authorList>
            <person name="Chiriac C."/>
            <person name="Salcher M."/>
            <person name="Ghai R."/>
            <person name="Kavagutti S V."/>
        </authorList>
    </citation>
    <scope>NUCLEOTIDE SEQUENCE</scope>
</reference>
<dbReference type="InterPro" id="IPR009091">
    <property type="entry name" value="RCC1/BLIP-II"/>
</dbReference>
<dbReference type="AlphaFoldDB" id="A0A6J7UK56"/>